<keyword evidence="2" id="KW-1185">Reference proteome</keyword>
<evidence type="ECO:0000313" key="2">
    <source>
        <dbReference type="Proteomes" id="UP001233172"/>
    </source>
</evidence>
<reference evidence="1" key="1">
    <citation type="journal article" date="2023" name="PLoS Negl. Trop. Dis.">
        <title>A genome sequence for Biomphalaria pfeifferi, the major vector snail for the human-infecting parasite Schistosoma mansoni.</title>
        <authorList>
            <person name="Bu L."/>
            <person name="Lu L."/>
            <person name="Laidemitt M.R."/>
            <person name="Zhang S.M."/>
            <person name="Mutuku M."/>
            <person name="Mkoji G."/>
            <person name="Steinauer M."/>
            <person name="Loker E.S."/>
        </authorList>
    </citation>
    <scope>NUCLEOTIDE SEQUENCE</scope>
    <source>
        <strain evidence="1">KasaAsao</strain>
    </source>
</reference>
<sequence>MDKVRSASKPVALDLKDLCLSAGAHERNSKLDNRIQKFSMTCTCDRECGSQENNQQRICTSAIIIDIGIDECQSIQAKSELTRGTHLQLELEETSLPDVRLLAEDNRGASDFVCNVAACEPGVPLRGVCREGLLIQCVRSTAVLKKTGLDTISLCAKRPGYRPKNSQVNRKRRRGLPKKQVQMTSWGTQFSSYQFRLGSGRGDVRPRRDLNGRMC</sequence>
<protein>
    <submittedName>
        <fullName evidence="1">Uncharacterized protein</fullName>
    </submittedName>
</protein>
<reference evidence="1" key="2">
    <citation type="submission" date="2023-04" db="EMBL/GenBank/DDBJ databases">
        <authorList>
            <person name="Bu L."/>
            <person name="Lu L."/>
            <person name="Laidemitt M.R."/>
            <person name="Zhang S.M."/>
            <person name="Mutuku M."/>
            <person name="Mkoji G."/>
            <person name="Steinauer M."/>
            <person name="Loker E.S."/>
        </authorList>
    </citation>
    <scope>NUCLEOTIDE SEQUENCE</scope>
    <source>
        <strain evidence="1">KasaAsao</strain>
        <tissue evidence="1">Whole Snail</tissue>
    </source>
</reference>
<comment type="caution">
    <text evidence="1">The sequence shown here is derived from an EMBL/GenBank/DDBJ whole genome shotgun (WGS) entry which is preliminary data.</text>
</comment>
<dbReference type="EMBL" id="JASAOG010000054">
    <property type="protein sequence ID" value="KAK0057534.1"/>
    <property type="molecule type" value="Genomic_DNA"/>
</dbReference>
<organism evidence="1 2">
    <name type="scientific">Biomphalaria pfeifferi</name>
    <name type="common">Bloodfluke planorb</name>
    <name type="synonym">Freshwater snail</name>
    <dbReference type="NCBI Taxonomy" id="112525"/>
    <lineage>
        <taxon>Eukaryota</taxon>
        <taxon>Metazoa</taxon>
        <taxon>Spiralia</taxon>
        <taxon>Lophotrochozoa</taxon>
        <taxon>Mollusca</taxon>
        <taxon>Gastropoda</taxon>
        <taxon>Heterobranchia</taxon>
        <taxon>Euthyneura</taxon>
        <taxon>Panpulmonata</taxon>
        <taxon>Hygrophila</taxon>
        <taxon>Lymnaeoidea</taxon>
        <taxon>Planorbidae</taxon>
        <taxon>Biomphalaria</taxon>
    </lineage>
</organism>
<accession>A0AAD8BPP7</accession>
<dbReference type="AlphaFoldDB" id="A0AAD8BPP7"/>
<evidence type="ECO:0000313" key="1">
    <source>
        <dbReference type="EMBL" id="KAK0057534.1"/>
    </source>
</evidence>
<name>A0AAD8BPP7_BIOPF</name>
<gene>
    <name evidence="1" type="ORF">Bpfe_013052</name>
</gene>
<proteinExistence type="predicted"/>
<dbReference type="Proteomes" id="UP001233172">
    <property type="component" value="Unassembled WGS sequence"/>
</dbReference>